<dbReference type="AlphaFoldDB" id="A0A1H4I980"/>
<organism evidence="1 2">
    <name type="scientific">Rhodococcus koreensis</name>
    <dbReference type="NCBI Taxonomy" id="99653"/>
    <lineage>
        <taxon>Bacteria</taxon>
        <taxon>Bacillati</taxon>
        <taxon>Actinomycetota</taxon>
        <taxon>Actinomycetes</taxon>
        <taxon>Mycobacteriales</taxon>
        <taxon>Nocardiaceae</taxon>
        <taxon>Rhodococcus</taxon>
    </lineage>
</organism>
<gene>
    <name evidence="1" type="ORF">SAMN04490239_0163</name>
</gene>
<evidence type="ECO:0000313" key="1">
    <source>
        <dbReference type="EMBL" id="SEB29918.1"/>
    </source>
</evidence>
<dbReference type="EMBL" id="FNSV01000001">
    <property type="protein sequence ID" value="SEB29918.1"/>
    <property type="molecule type" value="Genomic_DNA"/>
</dbReference>
<proteinExistence type="predicted"/>
<dbReference type="RefSeq" id="WP_072948793.1">
    <property type="nucleotide sequence ID" value="NZ_FNSV01000001.1"/>
</dbReference>
<accession>A0A1H4I980</accession>
<dbReference type="OrthoDB" id="9890846at2"/>
<protein>
    <submittedName>
        <fullName evidence="1">Uncharacterized protein</fullName>
    </submittedName>
</protein>
<evidence type="ECO:0000313" key="2">
    <source>
        <dbReference type="Proteomes" id="UP000183561"/>
    </source>
</evidence>
<sequence length="184" mass="19356">MKSASAHARRSPCRTAHDVHTRLATGAKTVVLDSPPETTVELRDLPDGLTLRVEGSSRVQITDTTDRAEQHAPAIVITGAAHAQLFGHTRAHAYTTATVDAFDHTRVTAHNRAAISAVDHAHVSAGENTTVYAYDHAAVHAHGDAQVHATDSTRIVLHGNAHAAAARGVTIFGPARGNVTVAAR</sequence>
<reference evidence="2" key="1">
    <citation type="submission" date="2016-10" db="EMBL/GenBank/DDBJ databases">
        <authorList>
            <person name="Varghese N."/>
            <person name="Submissions S."/>
        </authorList>
    </citation>
    <scope>NUCLEOTIDE SEQUENCE [LARGE SCALE GENOMIC DNA]</scope>
    <source>
        <strain evidence="2">DSM 44498</strain>
    </source>
</reference>
<keyword evidence="2" id="KW-1185">Reference proteome</keyword>
<dbReference type="Proteomes" id="UP000183561">
    <property type="component" value="Unassembled WGS sequence"/>
</dbReference>
<name>A0A1H4I980_9NOCA</name>